<evidence type="ECO:0000256" key="3">
    <source>
        <dbReference type="ARBA" id="ARBA00022490"/>
    </source>
</evidence>
<comment type="caution">
    <text evidence="5">The sequence shown here is derived from an EMBL/GenBank/DDBJ whole genome shotgun (WGS) entry which is preliminary data.</text>
</comment>
<evidence type="ECO:0000313" key="5">
    <source>
        <dbReference type="EMBL" id="RZQ59263.1"/>
    </source>
</evidence>
<evidence type="ECO:0000313" key="6">
    <source>
        <dbReference type="Proteomes" id="UP000292003"/>
    </source>
</evidence>
<comment type="similarity">
    <text evidence="2">Belongs to the EspG family.</text>
</comment>
<protein>
    <submittedName>
        <fullName evidence="5">ESX secretion-associated protein EspG</fullName>
    </submittedName>
</protein>
<sequence length="244" mass="26829">MWFAGPERFAADELAAMVAASTGGELHVALAPPARWRDVTERAAAGWRATERIARYRDPGDGEPTFAEVAELLSTPPEARYGWVSDLRTGVQLGVLVAANPWFGVLGIRDEGEVFLRSFGPQRLSPLLTDALPDGVGAADEEPVTVRRDELRPGRVAVSDDVLRARRILRLPARVRAEFHVERRDPAGRRSHSVHPVRVSDTAEGRWLLLVGTVYADEHLHLAPAGPDDVADTLDDLRRQLEDS</sequence>
<accession>A0A4Q7IYY2</accession>
<dbReference type="Proteomes" id="UP000292003">
    <property type="component" value="Unassembled WGS sequence"/>
</dbReference>
<dbReference type="RefSeq" id="WP_130479933.1">
    <property type="nucleotide sequence ID" value="NZ_SFCC01000028.1"/>
</dbReference>
<name>A0A4Q7IYY2_9PSEU</name>
<gene>
    <name evidence="5" type="ORF">EWH70_35195</name>
</gene>
<comment type="subcellular location">
    <subcellularLocation>
        <location evidence="1">Cytoplasm</location>
    </subcellularLocation>
</comment>
<keyword evidence="6" id="KW-1185">Reference proteome</keyword>
<keyword evidence="3" id="KW-0963">Cytoplasm</keyword>
<dbReference type="AlphaFoldDB" id="A0A4Q7IYY2"/>
<dbReference type="InterPro" id="IPR025734">
    <property type="entry name" value="EspG"/>
</dbReference>
<evidence type="ECO:0000256" key="1">
    <source>
        <dbReference type="ARBA" id="ARBA00004496"/>
    </source>
</evidence>
<evidence type="ECO:0000256" key="2">
    <source>
        <dbReference type="ARBA" id="ARBA00006411"/>
    </source>
</evidence>
<dbReference type="EMBL" id="SFCC01000028">
    <property type="protein sequence ID" value="RZQ59263.1"/>
    <property type="molecule type" value="Genomic_DNA"/>
</dbReference>
<reference evidence="5 6" key="1">
    <citation type="submission" date="2019-02" db="EMBL/GenBank/DDBJ databases">
        <title>Draft genome sequence of Amycolatopsis sp. 8-3EHSu isolated from roots of Suaeda maritima.</title>
        <authorList>
            <person name="Duangmal K."/>
            <person name="Chantavorakit T."/>
        </authorList>
    </citation>
    <scope>NUCLEOTIDE SEQUENCE [LARGE SCALE GENOMIC DNA]</scope>
    <source>
        <strain evidence="5 6">8-3EHSu</strain>
    </source>
</reference>
<dbReference type="Pfam" id="PF14011">
    <property type="entry name" value="ESX-1_EspG"/>
    <property type="match status" value="1"/>
</dbReference>
<dbReference type="OrthoDB" id="3619674at2"/>
<keyword evidence="4" id="KW-0143">Chaperone</keyword>
<proteinExistence type="inferred from homology"/>
<evidence type="ECO:0000256" key="4">
    <source>
        <dbReference type="ARBA" id="ARBA00023186"/>
    </source>
</evidence>
<organism evidence="5 6">
    <name type="scientific">Amycolatopsis suaedae</name>
    <dbReference type="NCBI Taxonomy" id="2510978"/>
    <lineage>
        <taxon>Bacteria</taxon>
        <taxon>Bacillati</taxon>
        <taxon>Actinomycetota</taxon>
        <taxon>Actinomycetes</taxon>
        <taxon>Pseudonocardiales</taxon>
        <taxon>Pseudonocardiaceae</taxon>
        <taxon>Amycolatopsis</taxon>
    </lineage>
</organism>